<keyword evidence="3" id="KW-0460">Magnesium</keyword>
<dbReference type="PANTHER" id="PTHR24092">
    <property type="entry name" value="PROBABLE PHOSPHOLIPID-TRANSPORTING ATPASE"/>
    <property type="match status" value="1"/>
</dbReference>
<evidence type="ECO:0000256" key="4">
    <source>
        <dbReference type="SAM" id="Phobius"/>
    </source>
</evidence>
<dbReference type="GO" id="GO:0005886">
    <property type="term" value="C:plasma membrane"/>
    <property type="evidence" value="ECO:0007669"/>
    <property type="project" value="TreeGrafter"/>
</dbReference>
<feature type="non-terminal residue" evidence="6">
    <location>
        <position position="1"/>
    </location>
</feature>
<feature type="transmembrane region" description="Helical" evidence="4">
    <location>
        <begin position="49"/>
        <end position="68"/>
    </location>
</feature>
<dbReference type="GO" id="GO:0045332">
    <property type="term" value="P:phospholipid translocation"/>
    <property type="evidence" value="ECO:0007669"/>
    <property type="project" value="TreeGrafter"/>
</dbReference>
<name>A0A1S8WJH5_OPIVI</name>
<reference evidence="6 7" key="1">
    <citation type="submission" date="2015-03" db="EMBL/GenBank/DDBJ databases">
        <title>Draft genome of the nematode, Opisthorchis viverrini.</title>
        <authorList>
            <person name="Mitreva M."/>
        </authorList>
    </citation>
    <scope>NUCLEOTIDE SEQUENCE [LARGE SCALE GENOMIC DNA]</scope>
    <source>
        <strain evidence="6">Khon Kaen</strain>
    </source>
</reference>
<feature type="non-terminal residue" evidence="6">
    <location>
        <position position="220"/>
    </location>
</feature>
<keyword evidence="2" id="KW-0479">Metal-binding</keyword>
<evidence type="ECO:0000256" key="2">
    <source>
        <dbReference type="ARBA" id="ARBA00022723"/>
    </source>
</evidence>
<evidence type="ECO:0000256" key="3">
    <source>
        <dbReference type="ARBA" id="ARBA00022842"/>
    </source>
</evidence>
<dbReference type="Pfam" id="PF16212">
    <property type="entry name" value="PhoLip_ATPase_C"/>
    <property type="match status" value="1"/>
</dbReference>
<keyword evidence="4" id="KW-0472">Membrane</keyword>
<dbReference type="Proteomes" id="UP000243686">
    <property type="component" value="Unassembled WGS sequence"/>
</dbReference>
<feature type="transmembrane region" description="Helical" evidence="4">
    <location>
        <begin position="114"/>
        <end position="134"/>
    </location>
</feature>
<dbReference type="InterPro" id="IPR032630">
    <property type="entry name" value="P_typ_ATPase_c"/>
</dbReference>
<comment type="subcellular location">
    <subcellularLocation>
        <location evidence="1">Membrane</location>
        <topology evidence="1">Multi-pass membrane protein</topology>
    </subcellularLocation>
</comment>
<gene>
    <name evidence="6" type="ORF">X801_09618</name>
</gene>
<evidence type="ECO:0000259" key="5">
    <source>
        <dbReference type="Pfam" id="PF16212"/>
    </source>
</evidence>
<evidence type="ECO:0000313" key="7">
    <source>
        <dbReference type="Proteomes" id="UP000243686"/>
    </source>
</evidence>
<sequence>LFSAAPPMALGLFDRSCSVRNCLLYPELYRDTQASASFNLKIHSTLVDTRLACWFSYVVVTVCLKAGLEHTAWTWLSHLAIWGSVATWFLFLVVYSHFYPTLPLASDMVGMDSAVYGCWVFWMGLILIPSFCLTRDVAWKMAKRSFAGSLREQVMQMEQMHVDPGSMIRASLKSKVVKKSGILRAFRRTRGSEALLNLCPGATVERTRTLSGPQTVGQSD</sequence>
<dbReference type="AlphaFoldDB" id="A0A1S8WJH5"/>
<dbReference type="GO" id="GO:0046872">
    <property type="term" value="F:metal ion binding"/>
    <property type="evidence" value="ECO:0007669"/>
    <property type="project" value="UniProtKB-KW"/>
</dbReference>
<dbReference type="EMBL" id="KV906540">
    <property type="protein sequence ID" value="OON14589.1"/>
    <property type="molecule type" value="Genomic_DNA"/>
</dbReference>
<proteinExistence type="predicted"/>
<keyword evidence="4" id="KW-1133">Transmembrane helix</keyword>
<dbReference type="GO" id="GO:0005802">
    <property type="term" value="C:trans-Golgi network"/>
    <property type="evidence" value="ECO:0007669"/>
    <property type="project" value="TreeGrafter"/>
</dbReference>
<dbReference type="GO" id="GO:0140326">
    <property type="term" value="F:ATPase-coupled intramembrane lipid transporter activity"/>
    <property type="evidence" value="ECO:0007669"/>
    <property type="project" value="TreeGrafter"/>
</dbReference>
<feature type="transmembrane region" description="Helical" evidence="4">
    <location>
        <begin position="75"/>
        <end position="94"/>
    </location>
</feature>
<keyword evidence="7" id="KW-1185">Reference proteome</keyword>
<keyword evidence="4" id="KW-0812">Transmembrane</keyword>
<evidence type="ECO:0000313" key="6">
    <source>
        <dbReference type="EMBL" id="OON14589.1"/>
    </source>
</evidence>
<organism evidence="6 7">
    <name type="scientific">Opisthorchis viverrini</name>
    <name type="common">Southeast Asian liver fluke</name>
    <dbReference type="NCBI Taxonomy" id="6198"/>
    <lineage>
        <taxon>Eukaryota</taxon>
        <taxon>Metazoa</taxon>
        <taxon>Spiralia</taxon>
        <taxon>Lophotrochozoa</taxon>
        <taxon>Platyhelminthes</taxon>
        <taxon>Trematoda</taxon>
        <taxon>Digenea</taxon>
        <taxon>Opisthorchiida</taxon>
        <taxon>Opisthorchiata</taxon>
        <taxon>Opisthorchiidae</taxon>
        <taxon>Opisthorchis</taxon>
    </lineage>
</organism>
<dbReference type="PANTHER" id="PTHR24092:SF150">
    <property type="entry name" value="PHOSPHOLIPID-TRANSPORTING ATPASE"/>
    <property type="match status" value="1"/>
</dbReference>
<accession>A0A1S8WJH5</accession>
<feature type="domain" description="P-type ATPase C-terminal" evidence="5">
    <location>
        <begin position="53"/>
        <end position="147"/>
    </location>
</feature>
<protein>
    <recommendedName>
        <fullName evidence="5">P-type ATPase C-terminal domain-containing protein</fullName>
    </recommendedName>
</protein>
<evidence type="ECO:0000256" key="1">
    <source>
        <dbReference type="ARBA" id="ARBA00004141"/>
    </source>
</evidence>